<feature type="region of interest" description="Disordered" evidence="1">
    <location>
        <begin position="1"/>
        <end position="45"/>
    </location>
</feature>
<proteinExistence type="predicted"/>
<evidence type="ECO:0000256" key="1">
    <source>
        <dbReference type="SAM" id="MobiDB-lite"/>
    </source>
</evidence>
<accession>A0AAD4W8B8</accession>
<organism evidence="2 3">
    <name type="scientific">Prunus dulcis</name>
    <name type="common">Almond</name>
    <name type="synonym">Amygdalus dulcis</name>
    <dbReference type="NCBI Taxonomy" id="3755"/>
    <lineage>
        <taxon>Eukaryota</taxon>
        <taxon>Viridiplantae</taxon>
        <taxon>Streptophyta</taxon>
        <taxon>Embryophyta</taxon>
        <taxon>Tracheophyta</taxon>
        <taxon>Spermatophyta</taxon>
        <taxon>Magnoliopsida</taxon>
        <taxon>eudicotyledons</taxon>
        <taxon>Gunneridae</taxon>
        <taxon>Pentapetalae</taxon>
        <taxon>rosids</taxon>
        <taxon>fabids</taxon>
        <taxon>Rosales</taxon>
        <taxon>Rosaceae</taxon>
        <taxon>Amygdaloideae</taxon>
        <taxon>Amygdaleae</taxon>
        <taxon>Prunus</taxon>
    </lineage>
</organism>
<name>A0AAD4W8B8_PRUDU</name>
<dbReference type="AlphaFoldDB" id="A0AAD4W8B8"/>
<feature type="compositionally biased region" description="Polar residues" evidence="1">
    <location>
        <begin position="33"/>
        <end position="45"/>
    </location>
</feature>
<comment type="caution">
    <text evidence="2">The sequence shown here is derived from an EMBL/GenBank/DDBJ whole genome shotgun (WGS) entry which is preliminary data.</text>
</comment>
<gene>
    <name evidence="2" type="ORF">L3X38_017975</name>
</gene>
<reference evidence="2 3" key="1">
    <citation type="journal article" date="2022" name="G3 (Bethesda)">
        <title>Whole-genome sequence and methylome profiling of the almond [Prunus dulcis (Mill.) D.A. Webb] cultivar 'Nonpareil'.</title>
        <authorList>
            <person name="D'Amico-Willman K.M."/>
            <person name="Ouma W.Z."/>
            <person name="Meulia T."/>
            <person name="Sideli G.M."/>
            <person name="Gradziel T.M."/>
            <person name="Fresnedo-Ramirez J."/>
        </authorList>
    </citation>
    <scope>NUCLEOTIDE SEQUENCE [LARGE SCALE GENOMIC DNA]</scope>
    <source>
        <strain evidence="2">Clone GOH B32 T37-40</strain>
    </source>
</reference>
<feature type="compositionally biased region" description="Polar residues" evidence="1">
    <location>
        <begin position="199"/>
        <end position="210"/>
    </location>
</feature>
<feature type="compositionally biased region" description="Pro residues" evidence="1">
    <location>
        <begin position="155"/>
        <end position="167"/>
    </location>
</feature>
<dbReference type="EMBL" id="JAJFAZ020000003">
    <property type="protein sequence ID" value="KAI5338703.1"/>
    <property type="molecule type" value="Genomic_DNA"/>
</dbReference>
<evidence type="ECO:0000313" key="2">
    <source>
        <dbReference type="EMBL" id="KAI5338703.1"/>
    </source>
</evidence>
<keyword evidence="3" id="KW-1185">Reference proteome</keyword>
<feature type="region of interest" description="Disordered" evidence="1">
    <location>
        <begin position="124"/>
        <end position="210"/>
    </location>
</feature>
<protein>
    <submittedName>
        <fullName evidence="2">Uncharacterized protein</fullName>
    </submittedName>
</protein>
<sequence length="210" mass="23409">MARREGPESEESDARQSARGSTGSRRSRTSSRKMNQIQESVLRQEITVQRSQDTLNNMTAMMQWQVNRQFRKDRETAMARIPNPDAGVQQLDLPYGPLLGLAWPYQEDPLFAQVAGVPDHREIQAGPRERALPNQEHEAPARPDDLALAQQNQPEPQPIPPPVPPHDQPLALQPEPPAEQAGSKLEESPRHRRAGMAQGGTSTQTIQSRA</sequence>
<dbReference type="Proteomes" id="UP001054821">
    <property type="component" value="Chromosome 3"/>
</dbReference>
<feature type="compositionally biased region" description="Basic and acidic residues" evidence="1">
    <location>
        <begin position="1"/>
        <end position="16"/>
    </location>
</feature>
<evidence type="ECO:0000313" key="3">
    <source>
        <dbReference type="Proteomes" id="UP001054821"/>
    </source>
</evidence>
<feature type="compositionally biased region" description="Basic and acidic residues" evidence="1">
    <location>
        <begin position="124"/>
        <end position="145"/>
    </location>
</feature>